<dbReference type="GO" id="GO:0006357">
    <property type="term" value="P:regulation of transcription by RNA polymerase II"/>
    <property type="evidence" value="ECO:0007669"/>
    <property type="project" value="InterPro"/>
</dbReference>
<proteinExistence type="inferred from homology"/>
<keyword evidence="4 6" id="KW-0804">Transcription</keyword>
<keyword evidence="3 6" id="KW-0805">Transcription regulation</keyword>
<dbReference type="Pfam" id="PF04934">
    <property type="entry name" value="Med6"/>
    <property type="match status" value="1"/>
</dbReference>
<dbReference type="Gene3D" id="3.10.450.580">
    <property type="entry name" value="Mediator complex, subunit Med6"/>
    <property type="match status" value="1"/>
</dbReference>
<evidence type="ECO:0000256" key="3">
    <source>
        <dbReference type="ARBA" id="ARBA00023015"/>
    </source>
</evidence>
<accession>A0A7S2LLS6</accession>
<keyword evidence="6" id="KW-0010">Activator</keyword>
<reference evidence="8" key="1">
    <citation type="submission" date="2021-01" db="EMBL/GenBank/DDBJ databases">
        <authorList>
            <person name="Corre E."/>
            <person name="Pelletier E."/>
            <person name="Niang G."/>
            <person name="Scheremetjew M."/>
            <person name="Finn R."/>
            <person name="Kale V."/>
            <person name="Holt S."/>
            <person name="Cochrane G."/>
            <person name="Meng A."/>
            <person name="Brown T."/>
            <person name="Cohen L."/>
        </authorList>
    </citation>
    <scope>NUCLEOTIDE SEQUENCE</scope>
    <source>
        <strain evidence="8">B650</strain>
    </source>
</reference>
<evidence type="ECO:0000256" key="4">
    <source>
        <dbReference type="ARBA" id="ARBA00023163"/>
    </source>
</evidence>
<dbReference type="PANTHER" id="PTHR13104">
    <property type="entry name" value="MED-6-RELATED"/>
    <property type="match status" value="1"/>
</dbReference>
<keyword evidence="5 6" id="KW-0539">Nucleus</keyword>
<comment type="subunit">
    <text evidence="6">Component of the Mediator complex.</text>
</comment>
<evidence type="ECO:0000256" key="2">
    <source>
        <dbReference type="ARBA" id="ARBA00007526"/>
    </source>
</evidence>
<dbReference type="AlphaFoldDB" id="A0A7S2LLS6"/>
<feature type="region of interest" description="Disordered" evidence="7">
    <location>
        <begin position="196"/>
        <end position="237"/>
    </location>
</feature>
<comment type="similarity">
    <text evidence="2 6">Belongs to the Mediator complex subunit 6 family.</text>
</comment>
<evidence type="ECO:0000313" key="8">
    <source>
        <dbReference type="EMBL" id="CAD9610200.1"/>
    </source>
</evidence>
<comment type="subcellular location">
    <subcellularLocation>
        <location evidence="1 6">Nucleus</location>
    </subcellularLocation>
</comment>
<protein>
    <recommendedName>
        <fullName evidence="6">Mediator of RNA polymerase II transcription subunit 6</fullName>
    </recommendedName>
    <alternativeName>
        <fullName evidence="6">Mediator complex subunit 6</fullName>
    </alternativeName>
</protein>
<dbReference type="GO" id="GO:0003712">
    <property type="term" value="F:transcription coregulator activity"/>
    <property type="evidence" value="ECO:0007669"/>
    <property type="project" value="InterPro"/>
</dbReference>
<comment type="function">
    <text evidence="6">Component of the Mediator complex, a coactivator involved in the regulated transcription of nearly all RNA polymerase II-dependent genes. Mediator functions as a bridge to convey information from gene-specific regulatory proteins to the basal RNA polymerase II transcription machinery. Mediator is recruited to promoters by direct interactions with regulatory proteins and serves as a scaffold for the assembly of a functional preinitiation complex with RNA polymerase II and the general transcription factors.</text>
</comment>
<gene>
    <name evidence="6" type="primary">MED6</name>
    <name evidence="8" type="ORF">LDAN0321_LOCUS19694</name>
</gene>
<dbReference type="InterPro" id="IPR007018">
    <property type="entry name" value="Mediator_Med6"/>
</dbReference>
<dbReference type="GO" id="GO:0016592">
    <property type="term" value="C:mediator complex"/>
    <property type="evidence" value="ECO:0007669"/>
    <property type="project" value="InterPro"/>
</dbReference>
<dbReference type="InterPro" id="IPR038566">
    <property type="entry name" value="Mediator_Med6_sf"/>
</dbReference>
<name>A0A7S2LLS6_9STRA</name>
<evidence type="ECO:0000256" key="7">
    <source>
        <dbReference type="SAM" id="MobiDB-lite"/>
    </source>
</evidence>
<organism evidence="8">
    <name type="scientific">Leptocylindrus danicus</name>
    <dbReference type="NCBI Taxonomy" id="163516"/>
    <lineage>
        <taxon>Eukaryota</taxon>
        <taxon>Sar</taxon>
        <taxon>Stramenopiles</taxon>
        <taxon>Ochrophyta</taxon>
        <taxon>Bacillariophyta</taxon>
        <taxon>Coscinodiscophyceae</taxon>
        <taxon>Chaetocerotophycidae</taxon>
        <taxon>Leptocylindrales</taxon>
        <taxon>Leptocylindraceae</taxon>
        <taxon>Leptocylindrus</taxon>
    </lineage>
</organism>
<evidence type="ECO:0000256" key="6">
    <source>
        <dbReference type="RuleBase" id="RU364143"/>
    </source>
</evidence>
<evidence type="ECO:0000256" key="1">
    <source>
        <dbReference type="ARBA" id="ARBA00004123"/>
    </source>
</evidence>
<sequence length="267" mass="29869">MSDTSLSFIDPVFLARFGLSRINALDYFLHPLNPFRSKTQQSSNEILSMQGISLDTLQQSQIQQQHLQGRPYDIVSALRRAEEEYNQQLEKLVGEQYELLPPPEIAEGETPAAGELFVIRHVLRSSKISKKVLGIYYIIQGVIYKSPSVRSVVKANIARALQALAETCEALSTCAVYEPTMGYTWDFELAKKRKGGDDNVIDEDNDGSLSAKRPTKKRMRKVLDNRPPGEATEEEEEGLRAIEAIDKILVRLSKSEVTTATLKDAPA</sequence>
<dbReference type="EMBL" id="HBGY01031573">
    <property type="protein sequence ID" value="CAD9610200.1"/>
    <property type="molecule type" value="Transcribed_RNA"/>
</dbReference>
<evidence type="ECO:0000256" key="5">
    <source>
        <dbReference type="ARBA" id="ARBA00023242"/>
    </source>
</evidence>